<dbReference type="InterPro" id="IPR017441">
    <property type="entry name" value="Protein_kinase_ATP_BS"/>
</dbReference>
<dbReference type="SMART" id="SM00220">
    <property type="entry name" value="S_TKc"/>
    <property type="match status" value="1"/>
</dbReference>
<proteinExistence type="inferred from homology"/>
<dbReference type="Gene3D" id="1.10.510.10">
    <property type="entry name" value="Transferase(Phosphotransferase) domain 1"/>
    <property type="match status" value="1"/>
</dbReference>
<protein>
    <recommendedName>
        <fullName evidence="10">Protein kinase domain-containing protein</fullName>
    </recommendedName>
</protein>
<dbReference type="Proteomes" id="UP001189429">
    <property type="component" value="Unassembled WGS sequence"/>
</dbReference>
<evidence type="ECO:0000256" key="3">
    <source>
        <dbReference type="ARBA" id="ARBA00022777"/>
    </source>
</evidence>
<evidence type="ECO:0000256" key="5">
    <source>
        <dbReference type="ARBA" id="ARBA00023193"/>
    </source>
</evidence>
<dbReference type="PANTHER" id="PTHR11042">
    <property type="entry name" value="EUKARYOTIC TRANSLATION INITIATION FACTOR 2-ALPHA KINASE EIF2-ALPHA KINASE -RELATED"/>
    <property type="match status" value="1"/>
</dbReference>
<accession>A0ABN9XEU5</accession>
<dbReference type="InterPro" id="IPR008271">
    <property type="entry name" value="Ser/Thr_kinase_AS"/>
</dbReference>
<sequence>MPAGYSKKAPAFCEAHSPRATPLRAPPTAEAAAESAAAAGCFSSNEEAAAACSLHSIPAGVLNCGYYARFFAEERKLGAGSFGAVYLCRHVMDGIDLGIFAVKKLALGDDTKRLRQVVREVKALERLRHMNIVDYKHSWLEVSRHSEFCPYVPFLFILMEYCNAGSMESLIWPAGFVRGATGNAEKAAFLSEDLIWRLFLDVCCGLAHLHSRGILHRDLKPSNILLHIDEVVGEHASREAAPRAMLSDFGTCEIHGEGRSSDGGGYAVEFAAPERLRGEESEEPADVWSAGLVLYALCAGDLPYHSEDPEACREQVLGHTVLSSLPSFRDPCLCGLISSLTAKEPVARPTAEEAERACAAAVSRLPEGAAASRGPGPLPDSAPGPAARRSAGRAPLELMDEALLQLQDGNVASPKEGLSSAFPSMTSVASAAGLEEANG</sequence>
<evidence type="ECO:0000256" key="9">
    <source>
        <dbReference type="SAM" id="MobiDB-lite"/>
    </source>
</evidence>
<dbReference type="InterPro" id="IPR000719">
    <property type="entry name" value="Prot_kinase_dom"/>
</dbReference>
<dbReference type="SUPFAM" id="SSF56112">
    <property type="entry name" value="Protein kinase-like (PK-like)"/>
    <property type="match status" value="1"/>
</dbReference>
<dbReference type="PROSITE" id="PS00107">
    <property type="entry name" value="PROTEIN_KINASE_ATP"/>
    <property type="match status" value="1"/>
</dbReference>
<feature type="compositionally biased region" description="Low complexity" evidence="9">
    <location>
        <begin position="383"/>
        <end position="395"/>
    </location>
</feature>
<evidence type="ECO:0000256" key="8">
    <source>
        <dbReference type="RuleBase" id="RU000304"/>
    </source>
</evidence>
<keyword evidence="5" id="KW-0652">Protein synthesis inhibitor</keyword>
<dbReference type="InterPro" id="IPR011009">
    <property type="entry name" value="Kinase-like_dom_sf"/>
</dbReference>
<dbReference type="PROSITE" id="PS50011">
    <property type="entry name" value="PROTEIN_KINASE_DOM"/>
    <property type="match status" value="1"/>
</dbReference>
<evidence type="ECO:0000256" key="4">
    <source>
        <dbReference type="ARBA" id="ARBA00022840"/>
    </source>
</evidence>
<keyword evidence="4 7" id="KW-0067">ATP-binding</keyword>
<dbReference type="Pfam" id="PF00069">
    <property type="entry name" value="Pkinase"/>
    <property type="match status" value="1"/>
</dbReference>
<evidence type="ECO:0000256" key="1">
    <source>
        <dbReference type="ARBA" id="ARBA00022679"/>
    </source>
</evidence>
<dbReference type="Gene3D" id="3.30.200.20">
    <property type="entry name" value="Phosphorylase Kinase, domain 1"/>
    <property type="match status" value="1"/>
</dbReference>
<keyword evidence="1" id="KW-0808">Transferase</keyword>
<evidence type="ECO:0000313" key="11">
    <source>
        <dbReference type="EMBL" id="CAK0898164.1"/>
    </source>
</evidence>
<evidence type="ECO:0000313" key="12">
    <source>
        <dbReference type="Proteomes" id="UP001189429"/>
    </source>
</evidence>
<keyword evidence="8" id="KW-0723">Serine/threonine-protein kinase</keyword>
<dbReference type="PROSITE" id="PS00108">
    <property type="entry name" value="PROTEIN_KINASE_ST"/>
    <property type="match status" value="1"/>
</dbReference>
<dbReference type="PANTHER" id="PTHR11042:SF138">
    <property type="entry name" value="SERINE_THREONINE-PROTEIN KINASE IKS1-RELATED"/>
    <property type="match status" value="1"/>
</dbReference>
<gene>
    <name evidence="11" type="ORF">PCOR1329_LOCUS76118</name>
</gene>
<evidence type="ECO:0000256" key="7">
    <source>
        <dbReference type="PROSITE-ProRule" id="PRU10141"/>
    </source>
</evidence>
<keyword evidence="12" id="KW-1185">Reference proteome</keyword>
<evidence type="ECO:0000259" key="10">
    <source>
        <dbReference type="PROSITE" id="PS50011"/>
    </source>
</evidence>
<dbReference type="InterPro" id="IPR050339">
    <property type="entry name" value="CC_SR_Kinase"/>
</dbReference>
<dbReference type="EMBL" id="CAUYUJ010020437">
    <property type="protein sequence ID" value="CAK0898164.1"/>
    <property type="molecule type" value="Genomic_DNA"/>
</dbReference>
<keyword evidence="3" id="KW-0418">Kinase</keyword>
<name>A0ABN9XEU5_9DINO</name>
<evidence type="ECO:0000256" key="6">
    <source>
        <dbReference type="ARBA" id="ARBA00037982"/>
    </source>
</evidence>
<organism evidence="11 12">
    <name type="scientific">Prorocentrum cordatum</name>
    <dbReference type="NCBI Taxonomy" id="2364126"/>
    <lineage>
        <taxon>Eukaryota</taxon>
        <taxon>Sar</taxon>
        <taxon>Alveolata</taxon>
        <taxon>Dinophyceae</taxon>
        <taxon>Prorocentrales</taxon>
        <taxon>Prorocentraceae</taxon>
        <taxon>Prorocentrum</taxon>
    </lineage>
</organism>
<feature type="binding site" evidence="7">
    <location>
        <position position="104"/>
    </location>
    <ligand>
        <name>ATP</name>
        <dbReference type="ChEBI" id="CHEBI:30616"/>
    </ligand>
</feature>
<evidence type="ECO:0000256" key="2">
    <source>
        <dbReference type="ARBA" id="ARBA00022741"/>
    </source>
</evidence>
<keyword evidence="2 7" id="KW-0547">Nucleotide-binding</keyword>
<comment type="similarity">
    <text evidence="6">Belongs to the protein kinase superfamily. Ser/Thr protein kinase family. GCN2 subfamily.</text>
</comment>
<feature type="domain" description="Protein kinase" evidence="10">
    <location>
        <begin position="71"/>
        <end position="362"/>
    </location>
</feature>
<dbReference type="CDD" id="cd00180">
    <property type="entry name" value="PKc"/>
    <property type="match status" value="1"/>
</dbReference>
<reference evidence="11" key="1">
    <citation type="submission" date="2023-10" db="EMBL/GenBank/DDBJ databases">
        <authorList>
            <person name="Chen Y."/>
            <person name="Shah S."/>
            <person name="Dougan E. K."/>
            <person name="Thang M."/>
            <person name="Chan C."/>
        </authorList>
    </citation>
    <scope>NUCLEOTIDE SEQUENCE [LARGE SCALE GENOMIC DNA]</scope>
</reference>
<comment type="caution">
    <text evidence="11">The sequence shown here is derived from an EMBL/GenBank/DDBJ whole genome shotgun (WGS) entry which is preliminary data.</text>
</comment>
<feature type="region of interest" description="Disordered" evidence="9">
    <location>
        <begin position="368"/>
        <end position="399"/>
    </location>
</feature>